<gene>
    <name evidence="3" type="ORF">C8Q71DRAFT_861056</name>
    <name evidence="2" type="ORF">C8Q71DRAFT_861675</name>
</gene>
<feature type="compositionally biased region" description="Basic and acidic residues" evidence="1">
    <location>
        <begin position="588"/>
        <end position="599"/>
    </location>
</feature>
<feature type="region of interest" description="Disordered" evidence="1">
    <location>
        <begin position="467"/>
        <end position="705"/>
    </location>
</feature>
<dbReference type="RefSeq" id="XP_047775594.1">
    <property type="nucleotide sequence ID" value="XM_047927860.1"/>
</dbReference>
<dbReference type="EMBL" id="JADCUA010000025">
    <property type="protein sequence ID" value="KAH9831670.1"/>
    <property type="molecule type" value="Genomic_DNA"/>
</dbReference>
<evidence type="ECO:0000313" key="3">
    <source>
        <dbReference type="EMBL" id="KAH9832676.1"/>
    </source>
</evidence>
<reference evidence="2 4" key="1">
    <citation type="journal article" date="2021" name="Environ. Microbiol.">
        <title>Gene family expansions and transcriptome signatures uncover fungal adaptations to wood decay.</title>
        <authorList>
            <person name="Hage H."/>
            <person name="Miyauchi S."/>
            <person name="Viragh M."/>
            <person name="Drula E."/>
            <person name="Min B."/>
            <person name="Chaduli D."/>
            <person name="Navarro D."/>
            <person name="Favel A."/>
            <person name="Norest M."/>
            <person name="Lesage-Meessen L."/>
            <person name="Balint B."/>
            <person name="Merenyi Z."/>
            <person name="de Eugenio L."/>
            <person name="Morin E."/>
            <person name="Martinez A.T."/>
            <person name="Baldrian P."/>
            <person name="Stursova M."/>
            <person name="Martinez M.J."/>
            <person name="Novotny C."/>
            <person name="Magnuson J.K."/>
            <person name="Spatafora J.W."/>
            <person name="Maurice S."/>
            <person name="Pangilinan J."/>
            <person name="Andreopoulos W."/>
            <person name="LaButti K."/>
            <person name="Hundley H."/>
            <person name="Na H."/>
            <person name="Kuo A."/>
            <person name="Barry K."/>
            <person name="Lipzen A."/>
            <person name="Henrissat B."/>
            <person name="Riley R."/>
            <person name="Ahrendt S."/>
            <person name="Nagy L.G."/>
            <person name="Grigoriev I.V."/>
            <person name="Martin F."/>
            <person name="Rosso M.N."/>
        </authorList>
    </citation>
    <scope>NUCLEOTIDE SEQUENCE [LARGE SCALE GENOMIC DNA]</scope>
    <source>
        <strain evidence="2 4">CIRM-BRFM 1785</strain>
    </source>
</reference>
<feature type="region of interest" description="Disordered" evidence="1">
    <location>
        <begin position="418"/>
        <end position="447"/>
    </location>
</feature>
<feature type="compositionally biased region" description="Low complexity" evidence="1">
    <location>
        <begin position="601"/>
        <end position="611"/>
    </location>
</feature>
<feature type="compositionally biased region" description="Basic and acidic residues" evidence="1">
    <location>
        <begin position="688"/>
        <end position="699"/>
    </location>
</feature>
<feature type="compositionally biased region" description="Basic residues" evidence="1">
    <location>
        <begin position="552"/>
        <end position="572"/>
    </location>
</feature>
<accession>A0ABQ8K476</accession>
<feature type="compositionally biased region" description="Acidic residues" evidence="1">
    <location>
        <begin position="420"/>
        <end position="431"/>
    </location>
</feature>
<organism evidence="2 4">
    <name type="scientific">Rhodofomes roseus</name>
    <dbReference type="NCBI Taxonomy" id="34475"/>
    <lineage>
        <taxon>Eukaryota</taxon>
        <taxon>Fungi</taxon>
        <taxon>Dikarya</taxon>
        <taxon>Basidiomycota</taxon>
        <taxon>Agaricomycotina</taxon>
        <taxon>Agaricomycetes</taxon>
        <taxon>Polyporales</taxon>
        <taxon>Rhodofomes</taxon>
    </lineage>
</organism>
<keyword evidence="4" id="KW-1185">Reference proteome</keyword>
<evidence type="ECO:0000256" key="1">
    <source>
        <dbReference type="SAM" id="MobiDB-lite"/>
    </source>
</evidence>
<name>A0ABQ8K476_9APHY</name>
<evidence type="ECO:0008006" key="5">
    <source>
        <dbReference type="Google" id="ProtNLM"/>
    </source>
</evidence>
<dbReference type="EMBL" id="JADCUA010000021">
    <property type="protein sequence ID" value="KAH9832676.1"/>
    <property type="molecule type" value="Genomic_DNA"/>
</dbReference>
<evidence type="ECO:0000313" key="4">
    <source>
        <dbReference type="Proteomes" id="UP000814176"/>
    </source>
</evidence>
<dbReference type="Proteomes" id="UP000814176">
    <property type="component" value="Unassembled WGS sequence"/>
</dbReference>
<feature type="compositionally biased region" description="Basic and acidic residues" evidence="1">
    <location>
        <begin position="496"/>
        <end position="508"/>
    </location>
</feature>
<feature type="compositionally biased region" description="Low complexity" evidence="1">
    <location>
        <begin position="662"/>
        <end position="678"/>
    </location>
</feature>
<protein>
    <recommendedName>
        <fullName evidence="5">Proteophosphoglycan ppg4</fullName>
    </recommendedName>
</protein>
<dbReference type="GeneID" id="72008592"/>
<sequence length="1068" mass="120485">MASYPGRLTERGLERDANRASLEHVTVPRRLRRLDPRASFERPPPSLSLHPTIRRVFEPPNLSLPPRTFEVPNFVSLLSTLARAFESEPHVYGMVDLTRSNSVSPRFRSTLWFPQHYEALPPRPESRDTAWKLYRAHRVVRVAASLGNGDYAVTPNADFIPPFPPGPSDREDVFSDGRRGKFEPGYHPQAWNTSRGHWPFMFEVPDGDEGADPAYVTLEFTKKGTGTFHVHNQQTGKGSPTATFAQALQVLYDAEVTRAESFFARDSNPPQSLVLRPAAVREALYQFPVELTDLFSARKKAALIQHHLRELRAYSYRAYLQESLENGKMSFPSAETMGVGCWIREGNEELLKSLSWFGIRVWYERRSPVPFPSSLRPVRGLDPRLSREGWDEEIHDHKPYVGKRGRKRLAEIEAELRADEDSDFDWDDPEDLPVPSNPPFIPGPSKPLKRAAAALVASFVPSIPSFPDPEEEGWNNSPAVEPAAPSSPPRPSSPVRQRESKTPPRRVDSPMAISPPRSGNTNEPLASTSHSGAAIPRLRIDKGKSRALSPPRRTHSPHLRRSPPSSRHRRRPPSPMTRFPRRSSRSCSPRERRQYERPRGRQPSPRQISSPSRREPRVLLRSPSPYRREYGGAYRQVHDVNPGRSLVRPRRASPTFRRRSRSPASSTGRPPANRGRSPLRPPASPPRVLRETHEERQSLVDRIAPEAPTPAVRSLAERLAPVSLLERLAAPQEAVDEEIGESSSTSTAPSLFNRLAIPLESRLSDTLTAGPSTIAPATPPPTALHIVTLPSGIPLRTRLPLFSAAEVDEYLHHPFERSENIAPFRQSWEHELGPAPYFPAESKRPLPSPQLLLADGDEGYLATILWIHSRTGYIDGLLREPHDWPALIHKQWKSRLRGNPDLVRAAKGTSVRPLPDTVLLPLRNPLPNEKEDAVWELRTFQFRYNFERLAAELLPGLRAASTESAKGAIWASTRDRVRRTWGPGTTHYPSVHEPRYLDSDDDLVRLRHWFAIGRLMLEWDLRADVTADLQLAMGGSVTDAVERIKSAYTTTYKMVFKNRDPHVFCART</sequence>
<feature type="compositionally biased region" description="Basic residues" evidence="1">
    <location>
        <begin position="647"/>
        <end position="661"/>
    </location>
</feature>
<evidence type="ECO:0000313" key="2">
    <source>
        <dbReference type="EMBL" id="KAH9831670.1"/>
    </source>
</evidence>
<proteinExistence type="predicted"/>
<feature type="compositionally biased region" description="Polar residues" evidence="1">
    <location>
        <begin position="517"/>
        <end position="531"/>
    </location>
</feature>
<comment type="caution">
    <text evidence="2">The sequence shown here is derived from an EMBL/GenBank/DDBJ whole genome shotgun (WGS) entry which is preliminary data.</text>
</comment>
<feature type="compositionally biased region" description="Pro residues" evidence="1">
    <location>
        <begin position="435"/>
        <end position="445"/>
    </location>
</feature>